<comment type="caution">
    <text evidence="1">The sequence shown here is derived from an EMBL/GenBank/DDBJ whole genome shotgun (WGS) entry which is preliminary data.</text>
</comment>
<protein>
    <submittedName>
        <fullName evidence="1">Uncharacterized protein</fullName>
    </submittedName>
</protein>
<reference evidence="1" key="1">
    <citation type="submission" date="2022-10" db="EMBL/GenBank/DDBJ databases">
        <title>Culturing micro-colonial fungi from biological soil crusts in the Mojave desert and describing Neophaeococcomyces mojavensis, and introducing the new genera and species Taxawa tesnikishii.</title>
        <authorList>
            <person name="Kurbessoian T."/>
            <person name="Stajich J.E."/>
        </authorList>
    </citation>
    <scope>NUCLEOTIDE SEQUENCE</scope>
    <source>
        <strain evidence="1">JES_115</strain>
    </source>
</reference>
<evidence type="ECO:0000313" key="1">
    <source>
        <dbReference type="EMBL" id="KAJ9644081.1"/>
    </source>
</evidence>
<accession>A0ACC2Z8H8</accession>
<organism evidence="1 2">
    <name type="scientific">Coniosporium tulheliwenetii</name>
    <dbReference type="NCBI Taxonomy" id="3383036"/>
    <lineage>
        <taxon>Eukaryota</taxon>
        <taxon>Fungi</taxon>
        <taxon>Dikarya</taxon>
        <taxon>Ascomycota</taxon>
        <taxon>Pezizomycotina</taxon>
        <taxon>Dothideomycetes</taxon>
        <taxon>Dothideomycetes incertae sedis</taxon>
        <taxon>Coniosporium</taxon>
    </lineage>
</organism>
<dbReference type="EMBL" id="JAPDRP010000010">
    <property type="protein sequence ID" value="KAJ9644081.1"/>
    <property type="molecule type" value="Genomic_DNA"/>
</dbReference>
<sequence>MSVSERADNPWPHNQYIGQRAEGYATQIVGNVGTLYSSSKEVTAQDCLAALSLTDPLDDRKSLIDKKGSRANGTCEWIRQNGTYLSWLRSPSQLLWLSGGPGKGKTMLSIFLAEELEQTARQSQDAIFIQYFCDNKDEKRNTAVAIIRGLIYQLLKLHPKLIDHILPTFQIQKESLFTDSSFGALWTCFESMVRDPSLGVVYCIVDGLDECNEASLEALLKRLRALFSPDATLSSTCRLNLIAVSREQPDFVARELSGFPRIRLDPDADRDVNSDIGKFITAKVSELSRYRNYPPQLRSYVEDVFRKRAEGTFLWVGIVAKELEKYTPGEVKSALDHFPPGLDELYARMLLQISSDRRETAGKILRWVVIAVRPLTLSELSAAIGTTAEASSGLSCEEVTSEQVRNCGHLLTMTDTPTGQEVGLVHQSAKDYLLRETRDPIAELESFRIKKEAANLEVARRCLSYLQDGALAGGKVDLARDTQRTKAFPLLSYAVLHWPEHARCLSDPRLDIFDLSLPFYADRSPVRETWLETYWAAKEHGDPPGLFSLLHVASYYDIVPLAERLLCRRRRPKDPKLDVNKKDSRGRTALHWAARSGKEAVVRLLVEKGADPRAKDKHGWTALHQAARSGKEAVVRLLLENGADLHAKDKHGETVLHWAVFGGEEAVVRLLVENGADPRAKTEYGETALHWAARSGKEAVVRLLVEKGADPRAKDKDGETALHWAARSGKEAVVRLLVEKGADLHAKDKHGETVLHQAAFGGEEAVVRLLVEKGRTLGLRLRADPRAKTEYGETALHWAARSGKEAVVRLLVENGADLHAKDKYGWTALHEAANWGKEAVVRLLVGEGGGGAAAGGEGADPRAKDKHGWAALHQAARWRKNAVLRLLEKR</sequence>
<name>A0ACC2Z8H8_9PEZI</name>
<dbReference type="Proteomes" id="UP001172680">
    <property type="component" value="Unassembled WGS sequence"/>
</dbReference>
<gene>
    <name evidence="1" type="ORF">H2199_003949</name>
</gene>
<keyword evidence="2" id="KW-1185">Reference proteome</keyword>
<proteinExistence type="predicted"/>
<evidence type="ECO:0000313" key="2">
    <source>
        <dbReference type="Proteomes" id="UP001172680"/>
    </source>
</evidence>